<protein>
    <submittedName>
        <fullName evidence="1">Polyketide cyclase / dehydrase and lipid transport</fullName>
    </submittedName>
</protein>
<name>A0A239I613_9ACTN</name>
<dbReference type="InterPro" id="IPR023393">
    <property type="entry name" value="START-like_dom_sf"/>
</dbReference>
<organism evidence="1 2">
    <name type="scientific">Streptosporangium subroseum</name>
    <dbReference type="NCBI Taxonomy" id="106412"/>
    <lineage>
        <taxon>Bacteria</taxon>
        <taxon>Bacillati</taxon>
        <taxon>Actinomycetota</taxon>
        <taxon>Actinomycetes</taxon>
        <taxon>Streptosporangiales</taxon>
        <taxon>Streptosporangiaceae</taxon>
        <taxon>Streptosporangium</taxon>
    </lineage>
</organism>
<dbReference type="RefSeq" id="WP_089208844.1">
    <property type="nucleotide sequence ID" value="NZ_FZOD01000018.1"/>
</dbReference>
<dbReference type="AlphaFoldDB" id="A0A239I613"/>
<dbReference type="InterPro" id="IPR019587">
    <property type="entry name" value="Polyketide_cyclase/dehydratase"/>
</dbReference>
<dbReference type="Pfam" id="PF10604">
    <property type="entry name" value="Polyketide_cyc2"/>
    <property type="match status" value="1"/>
</dbReference>
<proteinExistence type="predicted"/>
<dbReference type="Proteomes" id="UP000198282">
    <property type="component" value="Unassembled WGS sequence"/>
</dbReference>
<gene>
    <name evidence="1" type="ORF">SAMN05216276_1018143</name>
</gene>
<dbReference type="OrthoDB" id="5243226at2"/>
<reference evidence="1 2" key="1">
    <citation type="submission" date="2017-06" db="EMBL/GenBank/DDBJ databases">
        <authorList>
            <person name="Kim H.J."/>
            <person name="Triplett B.A."/>
        </authorList>
    </citation>
    <scope>NUCLEOTIDE SEQUENCE [LARGE SCALE GENOMIC DNA]</scope>
    <source>
        <strain evidence="1 2">CGMCC 4.2132</strain>
    </source>
</reference>
<sequence>MITDFFRSSRTEKRVRFTNTVRIERPAGVVFDYLADLRNLPAWNYAIRETRPITPGPARLGSVYQQLRSLPRPMQERLEIIEYERDHRLVIEGGFGLLQGRAIYRLDGSATATDLVNEFELHAGNLNVLSGLATRGIAGAVAQNLQVLKDILEAPNARDGITR</sequence>
<keyword evidence="2" id="KW-1185">Reference proteome</keyword>
<evidence type="ECO:0000313" key="1">
    <source>
        <dbReference type="EMBL" id="SNS88959.1"/>
    </source>
</evidence>
<accession>A0A239I613</accession>
<dbReference type="SUPFAM" id="SSF55961">
    <property type="entry name" value="Bet v1-like"/>
    <property type="match status" value="1"/>
</dbReference>
<dbReference type="EMBL" id="FZOD01000018">
    <property type="protein sequence ID" value="SNS88959.1"/>
    <property type="molecule type" value="Genomic_DNA"/>
</dbReference>
<dbReference type="Gene3D" id="3.30.530.20">
    <property type="match status" value="1"/>
</dbReference>
<evidence type="ECO:0000313" key="2">
    <source>
        <dbReference type="Proteomes" id="UP000198282"/>
    </source>
</evidence>